<keyword evidence="14" id="KW-1185">Reference proteome</keyword>
<dbReference type="InterPro" id="IPR005467">
    <property type="entry name" value="His_kinase_dom"/>
</dbReference>
<dbReference type="SMART" id="SM00387">
    <property type="entry name" value="HATPase_c"/>
    <property type="match status" value="1"/>
</dbReference>
<dbReference type="PROSITE" id="PS50109">
    <property type="entry name" value="HIS_KIN"/>
    <property type="match status" value="1"/>
</dbReference>
<dbReference type="GO" id="GO:0000156">
    <property type="term" value="F:phosphorelay response regulator activity"/>
    <property type="evidence" value="ECO:0007669"/>
    <property type="project" value="TreeGrafter"/>
</dbReference>
<organism evidence="13 14">
    <name type="scientific">Sporosarcina newyorkensis</name>
    <dbReference type="NCBI Taxonomy" id="759851"/>
    <lineage>
        <taxon>Bacteria</taxon>
        <taxon>Bacillati</taxon>
        <taxon>Bacillota</taxon>
        <taxon>Bacilli</taxon>
        <taxon>Bacillales</taxon>
        <taxon>Caryophanaceae</taxon>
        <taxon>Sporosarcina</taxon>
    </lineage>
</organism>
<keyword evidence="7 13" id="KW-0418">Kinase</keyword>
<dbReference type="SMART" id="SM00388">
    <property type="entry name" value="HisKA"/>
    <property type="match status" value="1"/>
</dbReference>
<dbReference type="PRINTS" id="PR00344">
    <property type="entry name" value="BCTRLSENSOR"/>
</dbReference>
<keyword evidence="4" id="KW-0597">Phosphoprotein</keyword>
<gene>
    <name evidence="13" type="ORF">SAMN04244570_3462</name>
</gene>
<dbReference type="AlphaFoldDB" id="A0A1T4YS45"/>
<dbReference type="EMBL" id="FUYJ01000008">
    <property type="protein sequence ID" value="SKB04589.1"/>
    <property type="molecule type" value="Genomic_DNA"/>
</dbReference>
<sequence>MKWKLTVQYLFSVLSIVFIVIFVNLIILIGVLYFQQTNGNDSLSTDTGESFTRQFSRYLSTENEQPLITDEGIQALREFGGWLQVLDSNGHVVTAALAPKDAPTHYSPVELVHIYKYMDDQLTTYYVGQFEEYSYLLGVQNSTEQRVVFMFNAQSFLSYVSKAFVGITIADLLIAMLVGLLFSMIITKPVSYIIDRISQLKERNFSIQKMKRQGVFKPVFSNLNSVSETLQAHEEERMKLEKMREEWISNVSHDLKTPLASIRGFAELLRGQDVMESERAEYAEIIERKSIYMKDLLDDFNLTMRLRNQEMPLHREDTRPASFVREIVIDVLNDPRYSDHAISFEGNAHNAIWSIDRHLMKRAILNFIHNAIIHNDRDIAITISVSDTGLTIEDDGKGIAKQDIEQIFNRYYRGSNTDNIHGTGLGLAISKDIIEAHGGHITLTSDIGKGTKVEIFLN</sequence>
<evidence type="ECO:0000259" key="12">
    <source>
        <dbReference type="PROSITE" id="PS50109"/>
    </source>
</evidence>
<dbReference type="PANTHER" id="PTHR42878">
    <property type="entry name" value="TWO-COMPONENT HISTIDINE KINASE"/>
    <property type="match status" value="1"/>
</dbReference>
<proteinExistence type="predicted"/>
<dbReference type="SUPFAM" id="SSF55874">
    <property type="entry name" value="ATPase domain of HSP90 chaperone/DNA topoisomerase II/histidine kinase"/>
    <property type="match status" value="1"/>
</dbReference>
<feature type="domain" description="Histidine kinase" evidence="12">
    <location>
        <begin position="250"/>
        <end position="458"/>
    </location>
</feature>
<evidence type="ECO:0000256" key="4">
    <source>
        <dbReference type="ARBA" id="ARBA00022553"/>
    </source>
</evidence>
<dbReference type="Gene3D" id="3.30.565.10">
    <property type="entry name" value="Histidine kinase-like ATPase, C-terminal domain"/>
    <property type="match status" value="1"/>
</dbReference>
<evidence type="ECO:0000256" key="9">
    <source>
        <dbReference type="ARBA" id="ARBA00023012"/>
    </source>
</evidence>
<feature type="transmembrane region" description="Helical" evidence="11">
    <location>
        <begin position="163"/>
        <end position="186"/>
    </location>
</feature>
<dbReference type="InterPro" id="IPR036890">
    <property type="entry name" value="HATPase_C_sf"/>
</dbReference>
<keyword evidence="9" id="KW-0902">Two-component regulatory system</keyword>
<dbReference type="Pfam" id="PF00512">
    <property type="entry name" value="HisKA"/>
    <property type="match status" value="1"/>
</dbReference>
<dbReference type="GO" id="GO:0005524">
    <property type="term" value="F:ATP binding"/>
    <property type="evidence" value="ECO:0007669"/>
    <property type="project" value="UniProtKB-KW"/>
</dbReference>
<dbReference type="CDD" id="cd00082">
    <property type="entry name" value="HisKA"/>
    <property type="match status" value="1"/>
</dbReference>
<feature type="transmembrane region" description="Helical" evidence="11">
    <location>
        <begin position="9"/>
        <end position="34"/>
    </location>
</feature>
<keyword evidence="11" id="KW-1133">Transmembrane helix</keyword>
<dbReference type="Gene3D" id="1.10.287.130">
    <property type="match status" value="1"/>
</dbReference>
<keyword evidence="6" id="KW-0547">Nucleotide-binding</keyword>
<evidence type="ECO:0000256" key="5">
    <source>
        <dbReference type="ARBA" id="ARBA00022679"/>
    </source>
</evidence>
<evidence type="ECO:0000256" key="1">
    <source>
        <dbReference type="ARBA" id="ARBA00000085"/>
    </source>
</evidence>
<dbReference type="Pfam" id="PF02518">
    <property type="entry name" value="HATPase_c"/>
    <property type="match status" value="1"/>
</dbReference>
<evidence type="ECO:0000256" key="3">
    <source>
        <dbReference type="ARBA" id="ARBA00012438"/>
    </source>
</evidence>
<protein>
    <recommendedName>
        <fullName evidence="3">histidine kinase</fullName>
        <ecNumber evidence="3">2.7.13.3</ecNumber>
    </recommendedName>
</protein>
<dbReference type="Proteomes" id="UP000190042">
    <property type="component" value="Unassembled WGS sequence"/>
</dbReference>
<accession>A0A1T4YS45</accession>
<name>A0A1T4YS45_9BACL</name>
<evidence type="ECO:0000256" key="11">
    <source>
        <dbReference type="SAM" id="Phobius"/>
    </source>
</evidence>
<dbReference type="InterPro" id="IPR036097">
    <property type="entry name" value="HisK_dim/P_sf"/>
</dbReference>
<dbReference type="SUPFAM" id="SSF47384">
    <property type="entry name" value="Homodimeric domain of signal transducing histidine kinase"/>
    <property type="match status" value="1"/>
</dbReference>
<evidence type="ECO:0000256" key="8">
    <source>
        <dbReference type="ARBA" id="ARBA00022840"/>
    </source>
</evidence>
<dbReference type="InterPro" id="IPR003594">
    <property type="entry name" value="HATPase_dom"/>
</dbReference>
<dbReference type="GO" id="GO:0030295">
    <property type="term" value="F:protein kinase activator activity"/>
    <property type="evidence" value="ECO:0007669"/>
    <property type="project" value="TreeGrafter"/>
</dbReference>
<evidence type="ECO:0000256" key="10">
    <source>
        <dbReference type="SAM" id="Coils"/>
    </source>
</evidence>
<dbReference type="InterPro" id="IPR003661">
    <property type="entry name" value="HisK_dim/P_dom"/>
</dbReference>
<dbReference type="GO" id="GO:0007234">
    <property type="term" value="P:osmosensory signaling via phosphorelay pathway"/>
    <property type="evidence" value="ECO:0007669"/>
    <property type="project" value="TreeGrafter"/>
</dbReference>
<keyword evidence="11" id="KW-0812">Transmembrane</keyword>
<reference evidence="14" key="1">
    <citation type="submission" date="2017-02" db="EMBL/GenBank/DDBJ databases">
        <authorList>
            <person name="Varghese N."/>
            <person name="Submissions S."/>
        </authorList>
    </citation>
    <scope>NUCLEOTIDE SEQUENCE [LARGE SCALE GENOMIC DNA]</scope>
    <source>
        <strain evidence="14">DSM 23966</strain>
    </source>
</reference>
<dbReference type="PANTHER" id="PTHR42878:SF7">
    <property type="entry name" value="SENSOR HISTIDINE KINASE GLRK"/>
    <property type="match status" value="1"/>
</dbReference>
<dbReference type="InterPro" id="IPR050351">
    <property type="entry name" value="BphY/WalK/GraS-like"/>
</dbReference>
<dbReference type="RefSeq" id="WP_009498596.1">
    <property type="nucleotide sequence ID" value="NZ_FUYJ01000008.1"/>
</dbReference>
<evidence type="ECO:0000256" key="6">
    <source>
        <dbReference type="ARBA" id="ARBA00022741"/>
    </source>
</evidence>
<dbReference type="GO" id="GO:0000155">
    <property type="term" value="F:phosphorelay sensor kinase activity"/>
    <property type="evidence" value="ECO:0007669"/>
    <property type="project" value="InterPro"/>
</dbReference>
<keyword evidence="11" id="KW-0472">Membrane</keyword>
<dbReference type="CDD" id="cd00075">
    <property type="entry name" value="HATPase"/>
    <property type="match status" value="1"/>
</dbReference>
<dbReference type="InterPro" id="IPR004358">
    <property type="entry name" value="Sig_transdc_His_kin-like_C"/>
</dbReference>
<dbReference type="EC" id="2.7.13.3" evidence="3"/>
<comment type="catalytic activity">
    <reaction evidence="1">
        <text>ATP + protein L-histidine = ADP + protein N-phospho-L-histidine.</text>
        <dbReference type="EC" id="2.7.13.3"/>
    </reaction>
</comment>
<evidence type="ECO:0000313" key="13">
    <source>
        <dbReference type="EMBL" id="SKB04589.1"/>
    </source>
</evidence>
<evidence type="ECO:0000256" key="2">
    <source>
        <dbReference type="ARBA" id="ARBA00004370"/>
    </source>
</evidence>
<keyword evidence="10" id="KW-0175">Coiled coil</keyword>
<keyword evidence="5" id="KW-0808">Transferase</keyword>
<evidence type="ECO:0000313" key="14">
    <source>
        <dbReference type="Proteomes" id="UP000190042"/>
    </source>
</evidence>
<feature type="coiled-coil region" evidence="10">
    <location>
        <begin position="223"/>
        <end position="250"/>
    </location>
</feature>
<evidence type="ECO:0000256" key="7">
    <source>
        <dbReference type="ARBA" id="ARBA00022777"/>
    </source>
</evidence>
<comment type="subcellular location">
    <subcellularLocation>
        <location evidence="2">Membrane</location>
    </subcellularLocation>
</comment>
<keyword evidence="8" id="KW-0067">ATP-binding</keyword>